<dbReference type="Proteomes" id="UP000466442">
    <property type="component" value="Unassembled WGS sequence"/>
</dbReference>
<sequence length="82" mass="9101">MVPIQKVGYLKNSSGLREDTLSLMSGSGYIRPCTCHDNLWRDSISRGLTAPHRDSGPIVIRTSRVAKVDLKLQSRQTTCNTL</sequence>
<comment type="caution">
    <text evidence="1">The sequence shown here is derived from an EMBL/GenBank/DDBJ whole genome shotgun (WGS) entry which is preliminary data.</text>
</comment>
<dbReference type="EMBL" id="WIXP02000014">
    <property type="protein sequence ID" value="KAF6200270.1"/>
    <property type="molecule type" value="Genomic_DNA"/>
</dbReference>
<gene>
    <name evidence="1" type="ORF">GE061_006573</name>
</gene>
<protein>
    <submittedName>
        <fullName evidence="1">Uncharacterized protein</fullName>
    </submittedName>
</protein>
<keyword evidence="2" id="KW-1185">Reference proteome</keyword>
<accession>A0A8S9WTK3</accession>
<proteinExistence type="predicted"/>
<organism evidence="1 2">
    <name type="scientific">Apolygus lucorum</name>
    <name type="common">Small green plant bug</name>
    <name type="synonym">Lygocoris lucorum</name>
    <dbReference type="NCBI Taxonomy" id="248454"/>
    <lineage>
        <taxon>Eukaryota</taxon>
        <taxon>Metazoa</taxon>
        <taxon>Ecdysozoa</taxon>
        <taxon>Arthropoda</taxon>
        <taxon>Hexapoda</taxon>
        <taxon>Insecta</taxon>
        <taxon>Pterygota</taxon>
        <taxon>Neoptera</taxon>
        <taxon>Paraneoptera</taxon>
        <taxon>Hemiptera</taxon>
        <taxon>Heteroptera</taxon>
        <taxon>Panheteroptera</taxon>
        <taxon>Cimicomorpha</taxon>
        <taxon>Miridae</taxon>
        <taxon>Mirini</taxon>
        <taxon>Apolygus</taxon>
    </lineage>
</organism>
<reference evidence="1" key="1">
    <citation type="journal article" date="2021" name="Mol. Ecol. Resour.">
        <title>Apolygus lucorum genome provides insights into omnivorousness and mesophyll feeding.</title>
        <authorList>
            <person name="Liu Y."/>
            <person name="Liu H."/>
            <person name="Wang H."/>
            <person name="Huang T."/>
            <person name="Liu B."/>
            <person name="Yang B."/>
            <person name="Yin L."/>
            <person name="Li B."/>
            <person name="Zhang Y."/>
            <person name="Zhang S."/>
            <person name="Jiang F."/>
            <person name="Zhang X."/>
            <person name="Ren Y."/>
            <person name="Wang B."/>
            <person name="Wang S."/>
            <person name="Lu Y."/>
            <person name="Wu K."/>
            <person name="Fan W."/>
            <person name="Wang G."/>
        </authorList>
    </citation>
    <scope>NUCLEOTIDE SEQUENCE</scope>
    <source>
        <strain evidence="1">12Hb</strain>
    </source>
</reference>
<evidence type="ECO:0000313" key="1">
    <source>
        <dbReference type="EMBL" id="KAF6200270.1"/>
    </source>
</evidence>
<evidence type="ECO:0000313" key="2">
    <source>
        <dbReference type="Proteomes" id="UP000466442"/>
    </source>
</evidence>
<dbReference type="AlphaFoldDB" id="A0A8S9WTK3"/>
<name>A0A8S9WTK3_APOLU</name>